<evidence type="ECO:0000256" key="1">
    <source>
        <dbReference type="SAM" id="MobiDB-lite"/>
    </source>
</evidence>
<keyword evidence="2" id="KW-0472">Membrane</keyword>
<dbReference type="InterPro" id="IPR036116">
    <property type="entry name" value="FN3_sf"/>
</dbReference>
<feature type="transmembrane region" description="Helical" evidence="2">
    <location>
        <begin position="112"/>
        <end position="135"/>
    </location>
</feature>
<dbReference type="PANTHER" id="PTHR37361:SF4">
    <property type="entry name" value="FIBRONECTIN TYPE-III DOMAIN-CONTAINING PROTEIN"/>
    <property type="match status" value="1"/>
</dbReference>
<dbReference type="EMBL" id="VZSG01000333">
    <property type="protein sequence ID" value="NWX87863.1"/>
    <property type="molecule type" value="Genomic_DNA"/>
</dbReference>
<proteinExistence type="predicted"/>
<feature type="non-terminal residue" evidence="3">
    <location>
        <position position="1"/>
    </location>
</feature>
<evidence type="ECO:0000313" key="4">
    <source>
        <dbReference type="Proteomes" id="UP000538817"/>
    </source>
</evidence>
<feature type="non-terminal residue" evidence="3">
    <location>
        <position position="214"/>
    </location>
</feature>
<keyword evidence="2" id="KW-1133">Transmembrane helix</keyword>
<feature type="region of interest" description="Disordered" evidence="1">
    <location>
        <begin position="147"/>
        <end position="214"/>
    </location>
</feature>
<dbReference type="PANTHER" id="PTHR37361">
    <property type="entry name" value="FIBRONECTIN TYPE III DOMAIN-CONTAINING PROTEIN 9"/>
    <property type="match status" value="1"/>
</dbReference>
<dbReference type="Proteomes" id="UP000538817">
    <property type="component" value="Unassembled WGS sequence"/>
</dbReference>
<dbReference type="AlphaFoldDB" id="A0A7K6ZW55"/>
<evidence type="ECO:0000256" key="2">
    <source>
        <dbReference type="SAM" id="Phobius"/>
    </source>
</evidence>
<dbReference type="SUPFAM" id="SSF49265">
    <property type="entry name" value="Fibronectin type III"/>
    <property type="match status" value="1"/>
</dbReference>
<keyword evidence="2" id="KW-0812">Transmembrane</keyword>
<name>A0A7K6ZW55_9AVES</name>
<gene>
    <name evidence="3" type="primary">Fndc9_1</name>
    <name evidence="3" type="ORF">NOTPEN_R09056</name>
</gene>
<evidence type="ECO:0000313" key="3">
    <source>
        <dbReference type="EMBL" id="NWX87863.1"/>
    </source>
</evidence>
<dbReference type="Gene3D" id="2.60.40.10">
    <property type="entry name" value="Immunoglobulins"/>
    <property type="match status" value="1"/>
</dbReference>
<protein>
    <submittedName>
        <fullName evidence="3">FNDC9 protein</fullName>
    </submittedName>
</protein>
<keyword evidence="4" id="KW-1185">Reference proteome</keyword>
<reference evidence="3 4" key="1">
    <citation type="submission" date="2019-09" db="EMBL/GenBank/DDBJ databases">
        <title>Bird 10,000 Genomes (B10K) Project - Family phase.</title>
        <authorList>
            <person name="Zhang G."/>
        </authorList>
    </citation>
    <scope>NUCLEOTIDE SEQUENCE [LARGE SCALE GENOMIC DNA]</scope>
    <source>
        <strain evidence="3">B10K-MSB-04</strain>
    </source>
</reference>
<accession>A0A7K6ZW55</accession>
<dbReference type="InterPro" id="IPR013783">
    <property type="entry name" value="Ig-like_fold"/>
</dbReference>
<comment type="caution">
    <text evidence="3">The sequence shown here is derived from an EMBL/GenBank/DDBJ whole genome shotgun (WGS) entry which is preliminary data.</text>
</comment>
<organism evidence="3 4">
    <name type="scientific">Nothoprocta pentlandii</name>
    <dbReference type="NCBI Taxonomy" id="2585814"/>
    <lineage>
        <taxon>Eukaryota</taxon>
        <taxon>Metazoa</taxon>
        <taxon>Chordata</taxon>
        <taxon>Craniata</taxon>
        <taxon>Vertebrata</taxon>
        <taxon>Euteleostomi</taxon>
        <taxon>Archelosauria</taxon>
        <taxon>Archosauria</taxon>
        <taxon>Dinosauria</taxon>
        <taxon>Saurischia</taxon>
        <taxon>Theropoda</taxon>
        <taxon>Coelurosauria</taxon>
        <taxon>Aves</taxon>
        <taxon>Palaeognathae</taxon>
        <taxon>Tinamiformes</taxon>
        <taxon>Tinamidae</taxon>
        <taxon>Nothoprocta</taxon>
    </lineage>
</organism>
<feature type="compositionally biased region" description="Polar residues" evidence="1">
    <location>
        <begin position="204"/>
        <end position="214"/>
    </location>
</feature>
<sequence length="214" mass="22861">MGITIQNVTGSTALVIWPQMAGCADSFYSVMYHASWNSVLSSYSRQSFQKEERVPTSRSWLLVENLAPLTTYVLCVTCQSANPSREQCRTFHTLRQDAAGTGGARKELALGIWLASSALLLVIAAVLLYGCLLALCRRRRERRAAEQRGARTWGPAPHEGGAPGAPRPGAGGSDASGIPLATIIESPRGCQEPVARNAECQEPGPTTGQSSAMD</sequence>
<feature type="compositionally biased region" description="Low complexity" evidence="1">
    <location>
        <begin position="150"/>
        <end position="160"/>
    </location>
</feature>